<sequence length="85" mass="9743">ASKYALAYSPNPNARVIDELLPSLKKFYQVAEKREDALLENTLKKMNEKKLKICVLISGGFHTEGLIERFKDRNISYFVVAPRIT</sequence>
<gene>
    <name evidence="1" type="ORF">S01H1_85496</name>
</gene>
<feature type="non-terminal residue" evidence="1">
    <location>
        <position position="85"/>
    </location>
</feature>
<dbReference type="EMBL" id="BARS01058747">
    <property type="protein sequence ID" value="GAG50829.1"/>
    <property type="molecule type" value="Genomic_DNA"/>
</dbReference>
<accession>X0Y4G0</accession>
<dbReference type="AlphaFoldDB" id="X0Y4G0"/>
<feature type="non-terminal residue" evidence="1">
    <location>
        <position position="1"/>
    </location>
</feature>
<reference evidence="1" key="1">
    <citation type="journal article" date="2014" name="Front. Microbiol.">
        <title>High frequency of phylogenetically diverse reductive dehalogenase-homologous genes in deep subseafloor sedimentary metagenomes.</title>
        <authorList>
            <person name="Kawai M."/>
            <person name="Futagami T."/>
            <person name="Toyoda A."/>
            <person name="Takaki Y."/>
            <person name="Nishi S."/>
            <person name="Hori S."/>
            <person name="Arai W."/>
            <person name="Tsubouchi T."/>
            <person name="Morono Y."/>
            <person name="Uchiyama I."/>
            <person name="Ito T."/>
            <person name="Fujiyama A."/>
            <person name="Inagaki F."/>
            <person name="Takami H."/>
        </authorList>
    </citation>
    <scope>NUCLEOTIDE SEQUENCE</scope>
    <source>
        <strain evidence="1">Expedition CK06-06</strain>
    </source>
</reference>
<proteinExistence type="predicted"/>
<comment type="caution">
    <text evidence="1">The sequence shown here is derived from an EMBL/GenBank/DDBJ whole genome shotgun (WGS) entry which is preliminary data.</text>
</comment>
<protein>
    <submittedName>
        <fullName evidence="1">Uncharacterized protein</fullName>
    </submittedName>
</protein>
<evidence type="ECO:0000313" key="1">
    <source>
        <dbReference type="EMBL" id="GAG50829.1"/>
    </source>
</evidence>
<name>X0Y4G0_9ZZZZ</name>
<organism evidence="1">
    <name type="scientific">marine sediment metagenome</name>
    <dbReference type="NCBI Taxonomy" id="412755"/>
    <lineage>
        <taxon>unclassified sequences</taxon>
        <taxon>metagenomes</taxon>
        <taxon>ecological metagenomes</taxon>
    </lineage>
</organism>